<keyword evidence="1" id="KW-0472">Membrane</keyword>
<protein>
    <recommendedName>
        <fullName evidence="4">O-Antigen ligase</fullName>
    </recommendedName>
</protein>
<feature type="transmembrane region" description="Helical" evidence="1">
    <location>
        <begin position="182"/>
        <end position="204"/>
    </location>
</feature>
<dbReference type="EMBL" id="SJPY01000004">
    <property type="protein sequence ID" value="TWU41295.1"/>
    <property type="molecule type" value="Genomic_DNA"/>
</dbReference>
<dbReference type="PANTHER" id="PTHR37422">
    <property type="entry name" value="TEICHURONIC ACID BIOSYNTHESIS PROTEIN TUAE"/>
    <property type="match status" value="1"/>
</dbReference>
<keyword evidence="1" id="KW-0812">Transmembrane</keyword>
<accession>A0A5C6DY02</accession>
<dbReference type="PANTHER" id="PTHR37422:SF13">
    <property type="entry name" value="LIPOPOLYSACCHARIDE BIOSYNTHESIS PROTEIN PA4999-RELATED"/>
    <property type="match status" value="1"/>
</dbReference>
<gene>
    <name evidence="2" type="ORF">Q31b_27340</name>
</gene>
<sequence length="451" mass="49243">MIVAGFGLIACLGMACIAAWKPRLLVYLLWPVIMVYPHRLTYGMLPLNAGFDDLLILCTAVAWFIFGKPNRIGFAGTLLLVFLVIYGCGELTGLLSSGGEMLDSTVRNMLKMTVKVVFGLTVVSAISQPEHAKWMFFFYAAALTTAAVLAMADWAKLPFADWFYVVKSEEQQLLRYRATGPFLGPGSAGTNLALATIMVGYLVVHRFKISTRVVAFSACVVLFGTMIAAGSRSAFVGLVVVAMGILIFSRHRIAVAACMSLAVATFATLPSYRSAVEDMVSRTEAQASAEEGALHGTGRLDNIGNSIRWSGGIATLFFGVGETQFAARGAYAHNGFISFLLCFGLCGFTWLVIWCFRLWKDSRLLLRIDTSSFATAIATATPWWLVCSIVSNMTFDCTLNVFWQYQLIWLGAIVQQLAKIAEATWQDQPSTSFPIQTYSNSQQVSCAFSSL</sequence>
<comment type="caution">
    <text evidence="2">The sequence shown here is derived from an EMBL/GenBank/DDBJ whole genome shotgun (WGS) entry which is preliminary data.</text>
</comment>
<dbReference type="AlphaFoldDB" id="A0A5C6DY02"/>
<evidence type="ECO:0000256" key="1">
    <source>
        <dbReference type="SAM" id="Phobius"/>
    </source>
</evidence>
<evidence type="ECO:0008006" key="4">
    <source>
        <dbReference type="Google" id="ProtNLM"/>
    </source>
</evidence>
<feature type="transmembrane region" description="Helical" evidence="1">
    <location>
        <begin position="78"/>
        <end position="97"/>
    </location>
</feature>
<feature type="transmembrane region" description="Helical" evidence="1">
    <location>
        <begin position="253"/>
        <end position="272"/>
    </location>
</feature>
<name>A0A5C6DY02_9BACT</name>
<dbReference type="Proteomes" id="UP000315471">
    <property type="component" value="Unassembled WGS sequence"/>
</dbReference>
<proteinExistence type="predicted"/>
<feature type="transmembrane region" description="Helical" evidence="1">
    <location>
        <begin position="337"/>
        <end position="359"/>
    </location>
</feature>
<feature type="transmembrane region" description="Helical" evidence="1">
    <location>
        <begin position="109"/>
        <end position="127"/>
    </location>
</feature>
<keyword evidence="1" id="KW-1133">Transmembrane helix</keyword>
<evidence type="ECO:0000313" key="2">
    <source>
        <dbReference type="EMBL" id="TWU41295.1"/>
    </source>
</evidence>
<dbReference type="InterPro" id="IPR051533">
    <property type="entry name" value="WaaL-like"/>
</dbReference>
<keyword evidence="3" id="KW-1185">Reference proteome</keyword>
<reference evidence="2 3" key="1">
    <citation type="submission" date="2019-02" db="EMBL/GenBank/DDBJ databases">
        <title>Deep-cultivation of Planctomycetes and their phenomic and genomic characterization uncovers novel biology.</title>
        <authorList>
            <person name="Wiegand S."/>
            <person name="Jogler M."/>
            <person name="Boedeker C."/>
            <person name="Pinto D."/>
            <person name="Vollmers J."/>
            <person name="Rivas-Marin E."/>
            <person name="Kohn T."/>
            <person name="Peeters S.H."/>
            <person name="Heuer A."/>
            <person name="Rast P."/>
            <person name="Oberbeckmann S."/>
            <person name="Bunk B."/>
            <person name="Jeske O."/>
            <person name="Meyerdierks A."/>
            <person name="Storesund J.E."/>
            <person name="Kallscheuer N."/>
            <person name="Luecker S."/>
            <person name="Lage O.M."/>
            <person name="Pohl T."/>
            <person name="Merkel B.J."/>
            <person name="Hornburger P."/>
            <person name="Mueller R.-W."/>
            <person name="Bruemmer F."/>
            <person name="Labrenz M."/>
            <person name="Spormann A.M."/>
            <person name="Op Den Camp H."/>
            <person name="Overmann J."/>
            <person name="Amann R."/>
            <person name="Jetten M.S.M."/>
            <person name="Mascher T."/>
            <person name="Medema M.H."/>
            <person name="Devos D.P."/>
            <person name="Kaster A.-K."/>
            <person name="Ovreas L."/>
            <person name="Rohde M."/>
            <person name="Galperin M.Y."/>
            <person name="Jogler C."/>
        </authorList>
    </citation>
    <scope>NUCLEOTIDE SEQUENCE [LARGE SCALE GENOMIC DNA]</scope>
    <source>
        <strain evidence="2 3">Q31b</strain>
    </source>
</reference>
<feature type="transmembrane region" description="Helical" evidence="1">
    <location>
        <begin position="216"/>
        <end position="247"/>
    </location>
</feature>
<organism evidence="2 3">
    <name type="scientific">Novipirellula aureliae</name>
    <dbReference type="NCBI Taxonomy" id="2527966"/>
    <lineage>
        <taxon>Bacteria</taxon>
        <taxon>Pseudomonadati</taxon>
        <taxon>Planctomycetota</taxon>
        <taxon>Planctomycetia</taxon>
        <taxon>Pirellulales</taxon>
        <taxon>Pirellulaceae</taxon>
        <taxon>Novipirellula</taxon>
    </lineage>
</organism>
<evidence type="ECO:0000313" key="3">
    <source>
        <dbReference type="Proteomes" id="UP000315471"/>
    </source>
</evidence>
<feature type="transmembrane region" description="Helical" evidence="1">
    <location>
        <begin position="42"/>
        <end position="66"/>
    </location>
</feature>
<feature type="transmembrane region" description="Helical" evidence="1">
    <location>
        <begin position="134"/>
        <end position="152"/>
    </location>
</feature>